<feature type="domain" description="DUF4145" evidence="1">
    <location>
        <begin position="61"/>
        <end position="136"/>
    </location>
</feature>
<evidence type="ECO:0000259" key="1">
    <source>
        <dbReference type="Pfam" id="PF13643"/>
    </source>
</evidence>
<reference evidence="2 3" key="1">
    <citation type="submission" date="2018-02" db="EMBL/GenBank/DDBJ databases">
        <title>Comparative genomes isolates from brazilian mangrove.</title>
        <authorList>
            <person name="Araujo J.E."/>
            <person name="Taketani R.G."/>
            <person name="Silva M.C.P."/>
            <person name="Loureco M.V."/>
            <person name="Andreote F.D."/>
        </authorList>
    </citation>
    <scope>NUCLEOTIDE SEQUENCE [LARGE SCALE GENOMIC DNA]</scope>
    <source>
        <strain evidence="2 3">HEX-2 MGV</strain>
    </source>
</reference>
<protein>
    <recommendedName>
        <fullName evidence="1">DUF4145 domain-containing protein</fullName>
    </recommendedName>
</protein>
<sequence>MEVNVGRGLSQYDLAGFAVSFCFHCSEPAFWYNSNVIFPDISTAELPNGDLPDDIREDFDEARSILGRSPRGAAALLRLAIQKLCIHLGQPGKNINDDIKALVANGLSPSVQMALDSVRVIGNDAVHPGTIDLRDNRDTATTLFRLVNFVAAKMISEPKEVSDIFTSLPQSKRDAITKRDAPPT</sequence>
<dbReference type="InterPro" id="IPR025285">
    <property type="entry name" value="DUF4145"/>
</dbReference>
<accession>A0A2S8FAB5</accession>
<proteinExistence type="predicted"/>
<comment type="caution">
    <text evidence="2">The sequence shown here is derived from an EMBL/GenBank/DDBJ whole genome shotgun (WGS) entry which is preliminary data.</text>
</comment>
<dbReference type="OrthoDB" id="9808624at2"/>
<name>A0A2S8FAB5_9BACT</name>
<dbReference type="Pfam" id="PF13643">
    <property type="entry name" value="DUF4145"/>
    <property type="match status" value="1"/>
</dbReference>
<dbReference type="RefSeq" id="WP_105354965.1">
    <property type="nucleotide sequence ID" value="NZ_PUIA01000042.1"/>
</dbReference>
<dbReference type="AlphaFoldDB" id="A0A2S8FAB5"/>
<organism evidence="2 3">
    <name type="scientific">Blastopirellula marina</name>
    <dbReference type="NCBI Taxonomy" id="124"/>
    <lineage>
        <taxon>Bacteria</taxon>
        <taxon>Pseudomonadati</taxon>
        <taxon>Planctomycetota</taxon>
        <taxon>Planctomycetia</taxon>
        <taxon>Pirellulales</taxon>
        <taxon>Pirellulaceae</taxon>
        <taxon>Blastopirellula</taxon>
    </lineage>
</organism>
<dbReference type="EMBL" id="PUIA01000042">
    <property type="protein sequence ID" value="PQO29097.1"/>
    <property type="molecule type" value="Genomic_DNA"/>
</dbReference>
<evidence type="ECO:0000313" key="2">
    <source>
        <dbReference type="EMBL" id="PQO29097.1"/>
    </source>
</evidence>
<dbReference type="Proteomes" id="UP000240009">
    <property type="component" value="Unassembled WGS sequence"/>
</dbReference>
<gene>
    <name evidence="2" type="ORF">C5Y96_15180</name>
</gene>
<evidence type="ECO:0000313" key="3">
    <source>
        <dbReference type="Proteomes" id="UP000240009"/>
    </source>
</evidence>